<comment type="caution">
    <text evidence="3">The sequence shown here is derived from an EMBL/GenBank/DDBJ whole genome shotgun (WGS) entry which is preliminary data.</text>
</comment>
<sequence>MNFTTMLPTQDGPMLLHPRYVMRVAGESVRALQGLETGETARVLADGDRQRQALQSQSAGLLEALAQAIQGCTDRDLGRLALNAKRAVFNQRASKPEHLQALAGLLGADTLAELTRFNEAAIELAGHEERVRQAYAREIEATSEHLSALWRLPRLRDAISYVNPELFADFEAMATPGAKPLAPKARRKLQETFVQYLTRCSSKTSPLSTFTVLHVGRWDERLVSDWSLDYDAGLDRRVTLKGALMRQILAPLLGNFQLSSSLFALALNPSLVLEGGRARFRTVTEGNTSSGKFFGAGEAVAEINSNAAVACLHHVFAQRNFEPIFARDLITAMCKLAPKLQPPVVNDLLAKLYDLRMLLPDTQPWEQTDPLAWTEQLLGDLPGDSGTQARGHLRQVRQSLDDFRTADPAQRAVLVTTVKDEIKALREALQAPEHRALADTAFFENCYLTSLQGGLNPRLLEPFADDLSLLMSLAPVVGFTQQARCDMADFFLAEYGATGVCDRPLDFIRRFDQVYALGSLTHAPDPARKAAPTAISEAFARARQQFNDLLTPLLMQPDDVQIDRDALRAVVQALPAPVRQRGGSQSYVGQIALRQGRPMFVLNQVFGGRGALMSRFMEVLDDHELQEVRDYLLNSSEGALFAELPGVFGFNANHHPRMADHEVVVPPFAPNWEDTRKFDIDKLRLVYDPREHMVRFKTEDGRDIDVWYQGFLMPMLLPRIQRVLAIAYTEGINNFTVAPMMKQGLLRTDAVTYLPRLSLGDVVLARRTWVIPAALQPDADLAPEAFFVAIQAWRRELGLPEQVFLRGMPASDPTVQTGTSLNFKWDAVDFKDLKPFHVRFDSPRLVRLMQRTLKRNSFSIVASEVLPSLDDQHVSVDGQPHVAELQFELSTLPQRLQPASRRDQWHALRIAYFDEDRRGLLLGPLSELVDTLRHRHGIDRVMLLPHWRHGPHVDLAVHCSAQVLDEAVWPAVRAQLLPWLAAHPSTRSIDPQAYEALAAKLALFELDPEPALPLLQNNTVTPAPYVRPKALKLEAFAAAREDFQVAALPLALNLLRHKVEGDNDFMLTLAAMLALVGQTYEIGGLSRGYVSLRSHAEYFFAAHDEGGALRSRFDALDRRLASRVDDVLRAVLAGRLDDLALSPGLKRVLTDWQGVLATTADTNRRIVHQHYEMLLADDTFDRLQGAVTAQGPADFQARMRQRKPSEIGHALGQPRGMLAMSTPQIMAYRTTVNFFYTLLPLLGVSPMQKFCLCHLVALGVERVLGVSWRDITGLQATRQPEVSA</sequence>
<evidence type="ECO:0000313" key="4">
    <source>
        <dbReference type="Proteomes" id="UP001606305"/>
    </source>
</evidence>
<dbReference type="InterPro" id="IPR006827">
    <property type="entry name" value="Lant_deHydtase_N"/>
</dbReference>
<accession>A0ABW7GA48</accession>
<evidence type="ECO:0000259" key="1">
    <source>
        <dbReference type="Pfam" id="PF04738"/>
    </source>
</evidence>
<protein>
    <submittedName>
        <fullName evidence="3">Lantibiotic dehydratase</fullName>
    </submittedName>
</protein>
<feature type="domain" description="Lantibiotic dehydratase N-terminal" evidence="1">
    <location>
        <begin position="152"/>
        <end position="806"/>
    </location>
</feature>
<dbReference type="Pfam" id="PF04738">
    <property type="entry name" value="Lant_dehydr_N"/>
    <property type="match status" value="1"/>
</dbReference>
<dbReference type="InterPro" id="IPR023809">
    <property type="entry name" value="Thiopep_bacteriocin_synth_dom"/>
</dbReference>
<gene>
    <name evidence="3" type="ORF">ACG00X_18495</name>
</gene>
<feature type="domain" description="Thiopeptide-type bacteriocin biosynthesis" evidence="2">
    <location>
        <begin position="905"/>
        <end position="1255"/>
    </location>
</feature>
<name>A0ABW7GA48_9BURK</name>
<dbReference type="Proteomes" id="UP001606305">
    <property type="component" value="Unassembled WGS sequence"/>
</dbReference>
<evidence type="ECO:0000259" key="2">
    <source>
        <dbReference type="Pfam" id="PF14028"/>
    </source>
</evidence>
<proteinExistence type="predicted"/>
<reference evidence="3 4" key="1">
    <citation type="submission" date="2024-09" db="EMBL/GenBank/DDBJ databases">
        <title>Novel species of the genus Pelomonas and Roseateles isolated from streams.</title>
        <authorList>
            <person name="Lu H."/>
        </authorList>
    </citation>
    <scope>NUCLEOTIDE SEQUENCE [LARGE SCALE GENOMIC DNA]</scope>
    <source>
        <strain evidence="3 4">BYS96W</strain>
    </source>
</reference>
<dbReference type="EMBL" id="JBIGIA010000015">
    <property type="protein sequence ID" value="MFG6458830.1"/>
    <property type="molecule type" value="Genomic_DNA"/>
</dbReference>
<evidence type="ECO:0000313" key="3">
    <source>
        <dbReference type="EMBL" id="MFG6458830.1"/>
    </source>
</evidence>
<organism evidence="3 4">
    <name type="scientific">Pelomonas nitida</name>
    <dbReference type="NCBI Taxonomy" id="3299027"/>
    <lineage>
        <taxon>Bacteria</taxon>
        <taxon>Pseudomonadati</taxon>
        <taxon>Pseudomonadota</taxon>
        <taxon>Betaproteobacteria</taxon>
        <taxon>Burkholderiales</taxon>
        <taxon>Sphaerotilaceae</taxon>
        <taxon>Roseateles</taxon>
    </lineage>
</organism>
<keyword evidence="4" id="KW-1185">Reference proteome</keyword>
<dbReference type="Pfam" id="PF14028">
    <property type="entry name" value="Lant_dehydr_C"/>
    <property type="match status" value="1"/>
</dbReference>
<dbReference type="RefSeq" id="WP_394490195.1">
    <property type="nucleotide sequence ID" value="NZ_JBIGIA010000015.1"/>
</dbReference>